<evidence type="ECO:0000313" key="2">
    <source>
        <dbReference type="EMBL" id="SVC03496.1"/>
    </source>
</evidence>
<feature type="non-terminal residue" evidence="2">
    <location>
        <position position="1"/>
    </location>
</feature>
<evidence type="ECO:0000259" key="1">
    <source>
        <dbReference type="Pfam" id="PF00535"/>
    </source>
</evidence>
<reference evidence="2" key="1">
    <citation type="submission" date="2018-05" db="EMBL/GenBank/DDBJ databases">
        <authorList>
            <person name="Lanie J.A."/>
            <person name="Ng W.-L."/>
            <person name="Kazmierczak K.M."/>
            <person name="Andrzejewski T.M."/>
            <person name="Davidsen T.M."/>
            <person name="Wayne K.J."/>
            <person name="Tettelin H."/>
            <person name="Glass J.I."/>
            <person name="Rusch D."/>
            <person name="Podicherti R."/>
            <person name="Tsui H.-C.T."/>
            <person name="Winkler M.E."/>
        </authorList>
    </citation>
    <scope>NUCLEOTIDE SEQUENCE</scope>
</reference>
<feature type="domain" description="Glycosyltransferase 2-like" evidence="1">
    <location>
        <begin position="1"/>
        <end position="148"/>
    </location>
</feature>
<protein>
    <recommendedName>
        <fullName evidence="1">Glycosyltransferase 2-like domain-containing protein</fullName>
    </recommendedName>
</protein>
<organism evidence="2">
    <name type="scientific">marine metagenome</name>
    <dbReference type="NCBI Taxonomy" id="408172"/>
    <lineage>
        <taxon>unclassified sequences</taxon>
        <taxon>metagenomes</taxon>
        <taxon>ecological metagenomes</taxon>
    </lineage>
</organism>
<dbReference type="Gene3D" id="3.90.550.10">
    <property type="entry name" value="Spore Coat Polysaccharide Biosynthesis Protein SpsA, Chain A"/>
    <property type="match status" value="1"/>
</dbReference>
<dbReference type="InterPro" id="IPR029044">
    <property type="entry name" value="Nucleotide-diphossugar_trans"/>
</dbReference>
<dbReference type="InterPro" id="IPR001173">
    <property type="entry name" value="Glyco_trans_2-like"/>
</dbReference>
<dbReference type="EMBL" id="UINC01069822">
    <property type="protein sequence ID" value="SVC03496.1"/>
    <property type="molecule type" value="Genomic_DNA"/>
</dbReference>
<dbReference type="AlphaFoldDB" id="A0A382IV61"/>
<name>A0A382IV61_9ZZZZ</name>
<accession>A0A382IV61</accession>
<sequence length="333" mass="38936">YLREAIDSILNQTLENFEFIIIDDGSTDASNQIIKSYRDPRLKMVKNEENIGLTKSLNIGIGLCCGEYIARMDADDISLPEKLEKQIEFMDNNPEIGIIGTKAAEINYRGEIILNKTAHNTSDKAIKVQLMFGTCFLHPSVMIRRRILESTGLCYDENFSTSQDYFLWWQLSSHTKFSNLSDVLLHCRKHSNRLSNYAIDDQNSNASRVRRLVVEALLERRLTNKEFLFHNMLMTKPRSEELNQLNKAEEWLIHLVNENEKRYFFDRTKFRIAMGKTWLSLCQNSTQLGYRLLKKYSNSNLYSYYHPSVDSYFKLVSKAMLKYNNIKYQHDTA</sequence>
<dbReference type="Pfam" id="PF00535">
    <property type="entry name" value="Glycos_transf_2"/>
    <property type="match status" value="1"/>
</dbReference>
<dbReference type="GO" id="GO:0016758">
    <property type="term" value="F:hexosyltransferase activity"/>
    <property type="evidence" value="ECO:0007669"/>
    <property type="project" value="UniProtKB-ARBA"/>
</dbReference>
<proteinExistence type="predicted"/>
<dbReference type="PANTHER" id="PTHR22916">
    <property type="entry name" value="GLYCOSYLTRANSFERASE"/>
    <property type="match status" value="1"/>
</dbReference>
<dbReference type="SUPFAM" id="SSF53448">
    <property type="entry name" value="Nucleotide-diphospho-sugar transferases"/>
    <property type="match status" value="1"/>
</dbReference>
<gene>
    <name evidence="2" type="ORF">METZ01_LOCUS256350</name>
</gene>
<dbReference type="PANTHER" id="PTHR22916:SF3">
    <property type="entry name" value="UDP-GLCNAC:BETAGAL BETA-1,3-N-ACETYLGLUCOSAMINYLTRANSFERASE-LIKE PROTEIN 1"/>
    <property type="match status" value="1"/>
</dbReference>